<dbReference type="GO" id="GO:0006487">
    <property type="term" value="P:protein N-linked glycosylation"/>
    <property type="evidence" value="ECO:0007669"/>
    <property type="project" value="TreeGrafter"/>
</dbReference>
<dbReference type="InterPro" id="IPR008630">
    <property type="entry name" value="Glyco_trans_34"/>
</dbReference>
<evidence type="ECO:0000313" key="4">
    <source>
        <dbReference type="Proteomes" id="UP000318336"/>
    </source>
</evidence>
<name>A0A542XE24_9MICO</name>
<accession>A0A542XE24</accession>
<dbReference type="Proteomes" id="UP000318336">
    <property type="component" value="Unassembled WGS sequence"/>
</dbReference>
<dbReference type="AlphaFoldDB" id="A0A542XE24"/>
<dbReference type="PANTHER" id="PTHR31306:SF4">
    <property type="entry name" value="ALPHA-1,2-GALACTOSYLTRANSFERASE"/>
    <property type="match status" value="1"/>
</dbReference>
<keyword evidence="2" id="KW-0808">Transferase</keyword>
<keyword evidence="4" id="KW-1185">Reference proteome</keyword>
<organism evidence="3 4">
    <name type="scientific">Barrientosiimonas humi</name>
    <dbReference type="NCBI Taxonomy" id="999931"/>
    <lineage>
        <taxon>Bacteria</taxon>
        <taxon>Bacillati</taxon>
        <taxon>Actinomycetota</taxon>
        <taxon>Actinomycetes</taxon>
        <taxon>Micrococcales</taxon>
        <taxon>Dermacoccaceae</taxon>
        <taxon>Barrientosiimonas</taxon>
    </lineage>
</organism>
<dbReference type="SUPFAM" id="SSF53448">
    <property type="entry name" value="Nucleotide-diphospho-sugar transferases"/>
    <property type="match status" value="1"/>
</dbReference>
<evidence type="ECO:0008006" key="5">
    <source>
        <dbReference type="Google" id="ProtNLM"/>
    </source>
</evidence>
<gene>
    <name evidence="3" type="ORF">FB554_2229</name>
</gene>
<evidence type="ECO:0000313" key="3">
    <source>
        <dbReference type="EMBL" id="TQL34071.1"/>
    </source>
</evidence>
<sequence length="277" mass="31868">MTPSPRVCVASGGDEVRYRSYVNHKVFAGLHGFTHHIGIGLAPGVDTVYYYKFELVREILPHFDWVLYLDDDVYVTDLQSRTVEELIAEATDNDAFLVLAEGPREPDDTWTRVNSGVLLLRNDPRTFAFLDAAQTRDLEEIRSDWSETDEGLYTFGDQDAIWRTIRDNPEFTEGVTIVGHRRLNSRAHYYDGDLSDAFAVHFCGPGDKPLKVARFGRRFGMGQELVPEGLLDRFSVRRREEMPRREMVGREVALLGRAARKRVRRKIAFVRETGRWK</sequence>
<comment type="caution">
    <text evidence="3">The sequence shown here is derived from an EMBL/GenBank/DDBJ whole genome shotgun (WGS) entry which is preliminary data.</text>
</comment>
<evidence type="ECO:0000256" key="1">
    <source>
        <dbReference type="ARBA" id="ARBA00022676"/>
    </source>
</evidence>
<proteinExistence type="predicted"/>
<dbReference type="PANTHER" id="PTHR31306">
    <property type="entry name" value="ALPHA-1,6-MANNOSYLTRANSFERASE MNN11-RELATED"/>
    <property type="match status" value="1"/>
</dbReference>
<evidence type="ECO:0000256" key="2">
    <source>
        <dbReference type="ARBA" id="ARBA00022679"/>
    </source>
</evidence>
<dbReference type="Gene3D" id="3.90.550.10">
    <property type="entry name" value="Spore Coat Polysaccharide Biosynthesis Protein SpsA, Chain A"/>
    <property type="match status" value="1"/>
</dbReference>
<keyword evidence="1" id="KW-0328">Glycosyltransferase</keyword>
<dbReference type="GO" id="GO:0016757">
    <property type="term" value="F:glycosyltransferase activity"/>
    <property type="evidence" value="ECO:0007669"/>
    <property type="project" value="UniProtKB-KW"/>
</dbReference>
<protein>
    <recommendedName>
        <fullName evidence="5">Galactosyl transferase GMA12/MNN10 family protein</fullName>
    </recommendedName>
</protein>
<dbReference type="GO" id="GO:0016020">
    <property type="term" value="C:membrane"/>
    <property type="evidence" value="ECO:0007669"/>
    <property type="project" value="InterPro"/>
</dbReference>
<dbReference type="InterPro" id="IPR029044">
    <property type="entry name" value="Nucleotide-diphossugar_trans"/>
</dbReference>
<reference evidence="3 4" key="1">
    <citation type="submission" date="2019-06" db="EMBL/GenBank/DDBJ databases">
        <title>Sequencing the genomes of 1000 actinobacteria strains.</title>
        <authorList>
            <person name="Klenk H.-P."/>
        </authorList>
    </citation>
    <scope>NUCLEOTIDE SEQUENCE [LARGE SCALE GENOMIC DNA]</scope>
    <source>
        <strain evidence="3 4">DSM 24617</strain>
    </source>
</reference>
<dbReference type="EMBL" id="VFOK01000001">
    <property type="protein sequence ID" value="TQL34071.1"/>
    <property type="molecule type" value="Genomic_DNA"/>
</dbReference>